<dbReference type="Pfam" id="PF00067">
    <property type="entry name" value="p450"/>
    <property type="match status" value="3"/>
</dbReference>
<dbReference type="SUPFAM" id="SSF48264">
    <property type="entry name" value="Cytochrome P450"/>
    <property type="match status" value="3"/>
</dbReference>
<dbReference type="EMBL" id="CAKASE010000043">
    <property type="protein sequence ID" value="CAG9559305.1"/>
    <property type="molecule type" value="Genomic_DNA"/>
</dbReference>
<dbReference type="FunFam" id="1.10.630.10:FF:000003">
    <property type="entry name" value="cytochrome P450 3A12-like isoform X2"/>
    <property type="match status" value="1"/>
</dbReference>
<evidence type="ECO:0000256" key="8">
    <source>
        <dbReference type="ARBA" id="ARBA00022824"/>
    </source>
</evidence>
<evidence type="ECO:0000256" key="4">
    <source>
        <dbReference type="ARBA" id="ARBA00010617"/>
    </source>
</evidence>
<evidence type="ECO:0000256" key="12">
    <source>
        <dbReference type="ARBA" id="ARBA00023033"/>
    </source>
</evidence>
<keyword evidence="13" id="KW-0472">Membrane</keyword>
<dbReference type="FunFam" id="1.10.630.10:FF:000042">
    <property type="entry name" value="Cytochrome P450"/>
    <property type="match status" value="2"/>
</dbReference>
<evidence type="ECO:0000256" key="7">
    <source>
        <dbReference type="ARBA" id="ARBA00022723"/>
    </source>
</evidence>
<organism evidence="16 17">
    <name type="scientific">Danaus chrysippus</name>
    <name type="common">African queen</name>
    <dbReference type="NCBI Taxonomy" id="151541"/>
    <lineage>
        <taxon>Eukaryota</taxon>
        <taxon>Metazoa</taxon>
        <taxon>Ecdysozoa</taxon>
        <taxon>Arthropoda</taxon>
        <taxon>Hexapoda</taxon>
        <taxon>Insecta</taxon>
        <taxon>Pterygota</taxon>
        <taxon>Neoptera</taxon>
        <taxon>Endopterygota</taxon>
        <taxon>Lepidoptera</taxon>
        <taxon>Glossata</taxon>
        <taxon>Ditrysia</taxon>
        <taxon>Papilionoidea</taxon>
        <taxon>Nymphalidae</taxon>
        <taxon>Danainae</taxon>
        <taxon>Danaini</taxon>
        <taxon>Danaina</taxon>
        <taxon>Danaus</taxon>
        <taxon>Anosia</taxon>
    </lineage>
</organism>
<protein>
    <recommendedName>
        <fullName evidence="5">unspecific monooxygenase</fullName>
        <ecNumber evidence="5">1.14.14.1</ecNumber>
    </recommendedName>
</protein>
<comment type="catalytic activity">
    <reaction evidence="14">
        <text>an organic molecule + reduced [NADPH--hemoprotein reductase] + O2 = an alcohol + oxidized [NADPH--hemoprotein reductase] + H2O + H(+)</text>
        <dbReference type="Rhea" id="RHEA:17149"/>
        <dbReference type="Rhea" id="RHEA-COMP:11964"/>
        <dbReference type="Rhea" id="RHEA-COMP:11965"/>
        <dbReference type="ChEBI" id="CHEBI:15377"/>
        <dbReference type="ChEBI" id="CHEBI:15378"/>
        <dbReference type="ChEBI" id="CHEBI:15379"/>
        <dbReference type="ChEBI" id="CHEBI:30879"/>
        <dbReference type="ChEBI" id="CHEBI:57618"/>
        <dbReference type="ChEBI" id="CHEBI:58210"/>
        <dbReference type="ChEBI" id="CHEBI:142491"/>
        <dbReference type="EC" id="1.14.14.1"/>
    </reaction>
</comment>
<dbReference type="PRINTS" id="PR00463">
    <property type="entry name" value="EP450I"/>
</dbReference>
<evidence type="ECO:0000256" key="14">
    <source>
        <dbReference type="ARBA" id="ARBA00047827"/>
    </source>
</evidence>
<evidence type="ECO:0000256" key="5">
    <source>
        <dbReference type="ARBA" id="ARBA00012109"/>
    </source>
</evidence>
<dbReference type="EC" id="1.14.14.1" evidence="5"/>
<evidence type="ECO:0000256" key="9">
    <source>
        <dbReference type="ARBA" id="ARBA00022848"/>
    </source>
</evidence>
<evidence type="ECO:0000256" key="11">
    <source>
        <dbReference type="ARBA" id="ARBA00023004"/>
    </source>
</evidence>
<comment type="subcellular location">
    <subcellularLocation>
        <location evidence="3">Endoplasmic reticulum membrane</location>
        <topology evidence="3">Peripheral membrane protein</topology>
    </subcellularLocation>
    <subcellularLocation>
        <location evidence="2">Microsome membrane</location>
        <topology evidence="2">Peripheral membrane protein</topology>
    </subcellularLocation>
</comment>
<evidence type="ECO:0000256" key="13">
    <source>
        <dbReference type="ARBA" id="ARBA00023136"/>
    </source>
</evidence>
<dbReference type="InterPro" id="IPR017972">
    <property type="entry name" value="Cyt_P450_CS"/>
</dbReference>
<evidence type="ECO:0000256" key="6">
    <source>
        <dbReference type="ARBA" id="ARBA00022617"/>
    </source>
</evidence>
<keyword evidence="6 15" id="KW-0349">Heme</keyword>
<dbReference type="InterPro" id="IPR050476">
    <property type="entry name" value="Insect_CytP450_Detox"/>
</dbReference>
<dbReference type="GO" id="GO:0005506">
    <property type="term" value="F:iron ion binding"/>
    <property type="evidence" value="ECO:0007669"/>
    <property type="project" value="InterPro"/>
</dbReference>
<name>A0A8J2QBY8_9NEOP</name>
<evidence type="ECO:0000313" key="17">
    <source>
        <dbReference type="Proteomes" id="UP000789524"/>
    </source>
</evidence>
<keyword evidence="10" id="KW-0560">Oxidoreductase</keyword>
<dbReference type="PANTHER" id="PTHR24292">
    <property type="entry name" value="CYTOCHROME P450"/>
    <property type="match status" value="1"/>
</dbReference>
<dbReference type="PRINTS" id="PR00385">
    <property type="entry name" value="P450"/>
</dbReference>
<accession>A0A8J2QBY8</accession>
<evidence type="ECO:0000313" key="16">
    <source>
        <dbReference type="EMBL" id="CAG9559305.1"/>
    </source>
</evidence>
<dbReference type="OrthoDB" id="2789670at2759"/>
<dbReference type="CDD" id="cd11056">
    <property type="entry name" value="CYP6-like"/>
    <property type="match status" value="3"/>
</dbReference>
<keyword evidence="7 15" id="KW-0479">Metal-binding</keyword>
<comment type="caution">
    <text evidence="16">The sequence shown here is derived from an EMBL/GenBank/DDBJ whole genome shotgun (WGS) entry which is preliminary data.</text>
</comment>
<dbReference type="Gene3D" id="1.10.630.10">
    <property type="entry name" value="Cytochrome P450"/>
    <property type="match status" value="3"/>
</dbReference>
<dbReference type="GO" id="GO:0005789">
    <property type="term" value="C:endoplasmic reticulum membrane"/>
    <property type="evidence" value="ECO:0007669"/>
    <property type="project" value="UniProtKB-SubCell"/>
</dbReference>
<keyword evidence="8" id="KW-0256">Endoplasmic reticulum</keyword>
<keyword evidence="12" id="KW-0503">Monooxygenase</keyword>
<dbReference type="GO" id="GO:0020037">
    <property type="term" value="F:heme binding"/>
    <property type="evidence" value="ECO:0007669"/>
    <property type="project" value="InterPro"/>
</dbReference>
<evidence type="ECO:0000256" key="15">
    <source>
        <dbReference type="PIRSR" id="PIRSR602401-1"/>
    </source>
</evidence>
<comment type="cofactor">
    <cofactor evidence="1 15">
        <name>heme</name>
        <dbReference type="ChEBI" id="CHEBI:30413"/>
    </cofactor>
</comment>
<dbReference type="Proteomes" id="UP000789524">
    <property type="component" value="Unassembled WGS sequence"/>
</dbReference>
<dbReference type="GO" id="GO:0016712">
    <property type="term" value="F:oxidoreductase activity, acting on paired donors, with incorporation or reduction of molecular oxygen, reduced flavin or flavoprotein as one donor, and incorporation of one atom of oxygen"/>
    <property type="evidence" value="ECO:0007669"/>
    <property type="project" value="UniProtKB-EC"/>
</dbReference>
<dbReference type="InterPro" id="IPR036396">
    <property type="entry name" value="Cyt_P450_sf"/>
</dbReference>
<comment type="similarity">
    <text evidence="4">Belongs to the cytochrome P450 family.</text>
</comment>
<evidence type="ECO:0000256" key="3">
    <source>
        <dbReference type="ARBA" id="ARBA00004406"/>
    </source>
</evidence>
<evidence type="ECO:0000256" key="2">
    <source>
        <dbReference type="ARBA" id="ARBA00004174"/>
    </source>
</evidence>
<dbReference type="InterPro" id="IPR001128">
    <property type="entry name" value="Cyt_P450"/>
</dbReference>
<sequence>MEVADELCKKFSDEPYFGVYYGSDPALMVKDPELIKLILSKDFYYFNMREVADFIHKEPVTQNLFFGGGDRWRVIRQNLSPLFSSIKLKSMFYIIENCAKSMEATINEEMNETRTLEVKSLLSRYTMDCIGSCAFGVNTGTLGKDYHKNPFTIIGAQLFDITSYGGFKMVTRAMWPSIFYGIGLKLFPNYVNNFFSNLLIGVFESRDHKESGRHDFVDLLLNWKQKDFLCGDSVSNMKTGEKKTIQLDIDEDLIIGQCALLFAAGYETTASTTSLLLYELAKNKDVQARVIEEVDEYYKRHNGKIEFEAINEMPYLQACIEETLRFYPVLGLLTRESVEDYTLPTGLHLPKGTRIHIPVYHIQHDPKYYSEPERWLPERFYGEGKHVITPFTYMPFGEGPRVCLGKRFSKMPMIAGLLTIFKNYELELDPRTPMSYKFQPRTFVTQALGGIFLKFIPRKKKLLFLTDEICKQFPKESYIGTLYGTEPTLIVKDPNLLKIIMTKDFYFFSGREITNYNDKETVTNNMFFHGGDKWKVVRQNLTPLFTSMKMKQMFHLIKDIGDSFEKVLQAKAESSSETEIKSLMVKYTLECILSCGFGISAELLQSEGNDSIFINVGNSLFDNSKTRHFKNIIRSIWPKIFYTLGFNLFDPKVAPVFNNLITNVFQSRLNKTSNRNDFVDLILSWKNEKHIYGDSLDPRCDKKISLDVTDALLIPQCILFYGAGFETTSATLSFLMYELSKRSDLQEKLIEEVDNYYKKHNGVIEYECIGEMPFLDACIDEVLRLYPVLSVLTREVMEDYTLPTGLKLEKGNRIHIPLYHLHRDPKYFPNPEEFRPERFFGEEKKKVVPYSFMPFGEGPRICIGQRFSKMVTHNIVLKIFKNCKLEESSLTPKKLDLTDVSIVTQTNDDIYKCAPKVAHEICKKFPNEPYVGVYYGSDPALIVKDPELIKLILSKDFYYFNLREVSDHTHREVITQNMFFTGGDRWKVLRQNLSPMFSSKKLKNMFYLIEVCSKTITEYMRSEIQNSNVIEVRSLLAKYTMDCIGNCVFGVNTGTLDKKTDNNPFTIMGNKIFDVSTSRGFKMVARAMWPSIFYSLQLKMFSEDINEFFHNLLIDVFKTRNYKESGRHDFIDLLLNWTKKDFIFGDSVSNNKKDEKSLVEIKVDDECLVSQCVMFFAAGYETTATTTSFILYELAKHQDAQIRVIEEIDEYYERHDGKIEFEAINEMPYLQACISETLRLYPVLGVITREVFEDYTFPNGLLVEKGTRIHIPVYHNQMNPIYFQNPEEFRPERFLGDEKKNIKPFTYLPFGEGPRICIGMRFAKMPMVTALLAIFKNYHVETTDRTPKSFDFEPRAITTQPLGGIYLKFLPRN</sequence>
<keyword evidence="17" id="KW-1185">Reference proteome</keyword>
<dbReference type="InterPro" id="IPR002401">
    <property type="entry name" value="Cyt_P450_E_grp-I"/>
</dbReference>
<evidence type="ECO:0000256" key="1">
    <source>
        <dbReference type="ARBA" id="ARBA00001971"/>
    </source>
</evidence>
<feature type="binding site" description="axial binding residue" evidence="15">
    <location>
        <position position="862"/>
    </location>
    <ligand>
        <name>heme</name>
        <dbReference type="ChEBI" id="CHEBI:30413"/>
    </ligand>
    <ligandPart>
        <name>Fe</name>
        <dbReference type="ChEBI" id="CHEBI:18248"/>
    </ligandPart>
</feature>
<reference evidence="16" key="1">
    <citation type="submission" date="2021-09" db="EMBL/GenBank/DDBJ databases">
        <authorList>
            <person name="Martin H S."/>
        </authorList>
    </citation>
    <scope>NUCLEOTIDE SEQUENCE</scope>
</reference>
<dbReference type="PANTHER" id="PTHR24292:SF45">
    <property type="entry name" value="CYTOCHROME P450 6G1-RELATED"/>
    <property type="match status" value="1"/>
</dbReference>
<dbReference type="PROSITE" id="PS00086">
    <property type="entry name" value="CYTOCHROME_P450"/>
    <property type="match status" value="3"/>
</dbReference>
<gene>
    <name evidence="16" type="ORF">DCHRY22_LOCUS1187</name>
</gene>
<keyword evidence="9" id="KW-0492">Microsome</keyword>
<proteinExistence type="inferred from homology"/>
<evidence type="ECO:0000256" key="10">
    <source>
        <dbReference type="ARBA" id="ARBA00023002"/>
    </source>
</evidence>
<keyword evidence="11 15" id="KW-0408">Iron</keyword>